<organism evidence="2 3">
    <name type="scientific">Kineococcus mangrovi</name>
    <dbReference type="NCBI Taxonomy" id="1660183"/>
    <lineage>
        <taxon>Bacteria</taxon>
        <taxon>Bacillati</taxon>
        <taxon>Actinomycetota</taxon>
        <taxon>Actinomycetes</taxon>
        <taxon>Kineosporiales</taxon>
        <taxon>Kineosporiaceae</taxon>
        <taxon>Kineococcus</taxon>
    </lineage>
</organism>
<dbReference type="EMBL" id="JBGGTQ010000001">
    <property type="protein sequence ID" value="MEZ0490789.1"/>
    <property type="molecule type" value="Genomic_DNA"/>
</dbReference>
<dbReference type="InterPro" id="IPR025048">
    <property type="entry name" value="DUF3987"/>
</dbReference>
<dbReference type="Pfam" id="PF13148">
    <property type="entry name" value="DUF3987"/>
    <property type="match status" value="1"/>
</dbReference>
<feature type="compositionally biased region" description="Polar residues" evidence="1">
    <location>
        <begin position="565"/>
        <end position="575"/>
    </location>
</feature>
<protein>
    <submittedName>
        <fullName evidence="2">YfjI family protein</fullName>
    </submittedName>
</protein>
<reference evidence="2 3" key="1">
    <citation type="submission" date="2024-07" db="EMBL/GenBank/DDBJ databases">
        <authorList>
            <person name="Thanompreechachai J."/>
            <person name="Duangmal K."/>
        </authorList>
    </citation>
    <scope>NUCLEOTIDE SEQUENCE [LARGE SCALE GENOMIC DNA]</scope>
    <source>
        <strain evidence="2 3">TBRC 1896</strain>
    </source>
</reference>
<dbReference type="RefSeq" id="WP_370716834.1">
    <property type="nucleotide sequence ID" value="NZ_JBGGTQ010000001.1"/>
</dbReference>
<keyword evidence="3" id="KW-1185">Reference proteome</keyword>
<feature type="compositionally biased region" description="Basic and acidic residues" evidence="1">
    <location>
        <begin position="552"/>
        <end position="564"/>
    </location>
</feature>
<feature type="region of interest" description="Disordered" evidence="1">
    <location>
        <begin position="487"/>
        <end position="575"/>
    </location>
</feature>
<dbReference type="Proteomes" id="UP001566476">
    <property type="component" value="Unassembled WGS sequence"/>
</dbReference>
<name>A0ABV4HWJ4_9ACTN</name>
<feature type="region of interest" description="Disordered" evidence="1">
    <location>
        <begin position="1"/>
        <end position="23"/>
    </location>
</feature>
<evidence type="ECO:0000313" key="3">
    <source>
        <dbReference type="Proteomes" id="UP001566476"/>
    </source>
</evidence>
<evidence type="ECO:0000256" key="1">
    <source>
        <dbReference type="SAM" id="MobiDB-lite"/>
    </source>
</evidence>
<evidence type="ECO:0000313" key="2">
    <source>
        <dbReference type="EMBL" id="MEZ0490789.1"/>
    </source>
</evidence>
<comment type="caution">
    <text evidence="2">The sequence shown here is derived from an EMBL/GenBank/DDBJ whole genome shotgun (WGS) entry which is preliminary data.</text>
</comment>
<sequence length="575" mass="61842">MNTEAYDGPVPDPWGNPPVHDAGGPLIPLSQPRATREFPAHTLPDWAAPFVQSLTVATQVPSALVGGLVLGALAVVAGGRAELQIRPGWREPLNVFVAPVLPPATRKSPVFKAVLAPLYEVERELVAQALPVILEARTAKEVADGQAEAARRKASKAHPGDADALADALAAAETAAGLTVPPEPRYFADDATPEAVAALLARHGGRLSIASAEGGFFELIGGRYSNGVANLDTVLKAYSGDPIRVDRRGRDPEYVNDPALNLVLTVQPDVLRAVGSNPTMGGRGLLARFWFLLPPSTVGRRRIAADPVPAQVSTGYAAQLRHLALDLARWESDRCLLQLSADAEAVFRAEEARVEPQLAPGEALATSANLQAWGGKLMGSTARLVGLLHVAEHGSDQTLVQAETVQRAIVLARWLTEHALEAYRAMRANPADANAERVLVNLRRRQLRQFSVRDLKVSVADDLRDDEVLRPALAVLVEHGHIWRLEEDQQRTGRPRSPRYAVHPDALSDPAESPTEHTKPPAGAPSVCSVGDSQPYDNAAETWEPGEPPPLEEWRPVLDRDRRTPTQPTDQGDAA</sequence>
<gene>
    <name evidence="2" type="ORF">AB2L28_00875</name>
</gene>
<accession>A0ABV4HWJ4</accession>
<proteinExistence type="predicted"/>